<feature type="transmembrane region" description="Helical" evidence="5">
    <location>
        <begin position="279"/>
        <end position="302"/>
    </location>
</feature>
<dbReference type="STRING" id="363999.A0A439D770"/>
<sequence>MASFLHRPSDHQSDDSSKTVCPVVSLAEDATQPLFGNTTFYEFNKILSGVSAAFVIVVISFLLVMHATHASKPNEQLKIMKISLFFPLLAILSFLAVAFPTAAVYINPWAIFIEAIALGAFFLLLCEFISPSSHQRDVFFASLPTTSESGKSSKNGPEWFRLQWILIFQFPVVTLLVSIFTDITEAAGVYCQFTSNAHFAKLWLTIATYVSTGAAVIAIFRFYGRLKKQLAPYGALKKLLAFKIVVFLTTVEGIIFNILDSAGKLEPTAVLTRADLLYGIPKLLTCLELVPLSLFLVYAYSYRPYLLENVRRQEEESAKYITSYSGGLSMLITMWSPVETIRAIGFAFTMNKEKNQRLSGPYSTTAYDAQTYSAYTPLAPQTEGRWGRI</sequence>
<evidence type="ECO:0000313" key="7">
    <source>
        <dbReference type="Proteomes" id="UP000286045"/>
    </source>
</evidence>
<comment type="subcellular location">
    <subcellularLocation>
        <location evidence="1">Membrane</location>
        <topology evidence="1">Multi-pass membrane protein</topology>
    </subcellularLocation>
</comment>
<keyword evidence="7" id="KW-1185">Reference proteome</keyword>
<evidence type="ECO:0000256" key="2">
    <source>
        <dbReference type="ARBA" id="ARBA00022692"/>
    </source>
</evidence>
<feature type="transmembrane region" description="Helical" evidence="5">
    <location>
        <begin position="240"/>
        <end position="259"/>
    </location>
</feature>
<accession>A0A439D770</accession>
<evidence type="ECO:0000256" key="1">
    <source>
        <dbReference type="ARBA" id="ARBA00004141"/>
    </source>
</evidence>
<feature type="transmembrane region" description="Helical" evidence="5">
    <location>
        <begin position="159"/>
        <end position="180"/>
    </location>
</feature>
<keyword evidence="3 5" id="KW-1133">Transmembrane helix</keyword>
<evidence type="ECO:0000256" key="3">
    <source>
        <dbReference type="ARBA" id="ARBA00022989"/>
    </source>
</evidence>
<dbReference type="SMART" id="SM01417">
    <property type="entry name" value="Solute_trans_a"/>
    <property type="match status" value="1"/>
</dbReference>
<dbReference type="InterPro" id="IPR005178">
    <property type="entry name" value="Ostalpha/TMEM184C"/>
</dbReference>
<evidence type="ECO:0000256" key="4">
    <source>
        <dbReference type="ARBA" id="ARBA00023136"/>
    </source>
</evidence>
<protein>
    <submittedName>
        <fullName evidence="6">Uncharacterized protein</fullName>
    </submittedName>
</protein>
<keyword evidence="4 5" id="KW-0472">Membrane</keyword>
<feature type="transmembrane region" description="Helical" evidence="5">
    <location>
        <begin position="200"/>
        <end position="220"/>
    </location>
</feature>
<gene>
    <name evidence="6" type="ORF">EKO27_g4880</name>
</gene>
<organism evidence="6 7">
    <name type="scientific">Xylaria grammica</name>
    <dbReference type="NCBI Taxonomy" id="363999"/>
    <lineage>
        <taxon>Eukaryota</taxon>
        <taxon>Fungi</taxon>
        <taxon>Dikarya</taxon>
        <taxon>Ascomycota</taxon>
        <taxon>Pezizomycotina</taxon>
        <taxon>Sordariomycetes</taxon>
        <taxon>Xylariomycetidae</taxon>
        <taxon>Xylariales</taxon>
        <taxon>Xylariaceae</taxon>
        <taxon>Xylaria</taxon>
    </lineage>
</organism>
<dbReference type="EMBL" id="RYZI01000122">
    <property type="protein sequence ID" value="RWA10243.1"/>
    <property type="molecule type" value="Genomic_DNA"/>
</dbReference>
<name>A0A439D770_9PEZI</name>
<dbReference type="Proteomes" id="UP000286045">
    <property type="component" value="Unassembled WGS sequence"/>
</dbReference>
<reference evidence="6 7" key="1">
    <citation type="submission" date="2018-12" db="EMBL/GenBank/DDBJ databases">
        <title>Draft genome sequence of Xylaria grammica IHI A82.</title>
        <authorList>
            <person name="Buettner E."/>
            <person name="Kellner H."/>
        </authorList>
    </citation>
    <scope>NUCLEOTIDE SEQUENCE [LARGE SCALE GENOMIC DNA]</scope>
    <source>
        <strain evidence="6 7">IHI A82</strain>
    </source>
</reference>
<dbReference type="AlphaFoldDB" id="A0A439D770"/>
<dbReference type="PANTHER" id="PTHR23423">
    <property type="entry name" value="ORGANIC SOLUTE TRANSPORTER-RELATED"/>
    <property type="match status" value="1"/>
</dbReference>
<dbReference type="Pfam" id="PF03619">
    <property type="entry name" value="Solute_trans_a"/>
    <property type="match status" value="1"/>
</dbReference>
<feature type="transmembrane region" description="Helical" evidence="5">
    <location>
        <begin position="109"/>
        <end position="129"/>
    </location>
</feature>
<feature type="transmembrane region" description="Helical" evidence="5">
    <location>
        <begin position="84"/>
        <end position="103"/>
    </location>
</feature>
<evidence type="ECO:0000313" key="6">
    <source>
        <dbReference type="EMBL" id="RWA10243.1"/>
    </source>
</evidence>
<keyword evidence="2 5" id="KW-0812">Transmembrane</keyword>
<feature type="transmembrane region" description="Helical" evidence="5">
    <location>
        <begin position="46"/>
        <end position="64"/>
    </location>
</feature>
<dbReference type="GO" id="GO:0016020">
    <property type="term" value="C:membrane"/>
    <property type="evidence" value="ECO:0007669"/>
    <property type="project" value="UniProtKB-SubCell"/>
</dbReference>
<comment type="caution">
    <text evidence="6">The sequence shown here is derived from an EMBL/GenBank/DDBJ whole genome shotgun (WGS) entry which is preliminary data.</text>
</comment>
<proteinExistence type="predicted"/>
<evidence type="ECO:0000256" key="5">
    <source>
        <dbReference type="SAM" id="Phobius"/>
    </source>
</evidence>